<dbReference type="InterPro" id="IPR007219">
    <property type="entry name" value="XnlR_reg_dom"/>
</dbReference>
<dbReference type="GO" id="GO:0006351">
    <property type="term" value="P:DNA-templated transcription"/>
    <property type="evidence" value="ECO:0007669"/>
    <property type="project" value="InterPro"/>
</dbReference>
<evidence type="ECO:0000256" key="4">
    <source>
        <dbReference type="ARBA" id="ARBA00023015"/>
    </source>
</evidence>
<organism evidence="9 10">
    <name type="scientific">Exophiala sideris</name>
    <dbReference type="NCBI Taxonomy" id="1016849"/>
    <lineage>
        <taxon>Eukaryota</taxon>
        <taxon>Fungi</taxon>
        <taxon>Dikarya</taxon>
        <taxon>Ascomycota</taxon>
        <taxon>Pezizomycotina</taxon>
        <taxon>Eurotiomycetes</taxon>
        <taxon>Chaetothyriomycetidae</taxon>
        <taxon>Chaetothyriales</taxon>
        <taxon>Herpotrichiellaceae</taxon>
        <taxon>Exophiala</taxon>
    </lineage>
</organism>
<dbReference type="Proteomes" id="UP000053599">
    <property type="component" value="Unassembled WGS sequence"/>
</dbReference>
<dbReference type="GO" id="GO:0043565">
    <property type="term" value="F:sequence-specific DNA binding"/>
    <property type="evidence" value="ECO:0007669"/>
    <property type="project" value="TreeGrafter"/>
</dbReference>
<evidence type="ECO:0000313" key="10">
    <source>
        <dbReference type="Proteomes" id="UP000053599"/>
    </source>
</evidence>
<dbReference type="HOGENOM" id="CLU_023302_0_0_1"/>
<dbReference type="CDD" id="cd12148">
    <property type="entry name" value="fungal_TF_MHR"/>
    <property type="match status" value="1"/>
</dbReference>
<sequence length="529" mass="60043">MLQGGPPISEMQATALPELPSREVGNNLLETVYLYTQSRYCLVDWIRVREWHERREEICYCSKADDIDSQTGAFFIWIIYSIGSGFTANPEHPPRAYFARALRYLHAVLSLQNLSTVQALLVMCQYHFRVTVSNSLFLHLSGIIMRLCVELGYHRKASKATGTQDPLVEELQKRFFWCAYCFDRLVSMIARRPFSIHDLDIDVEERILPVNVDVACTDREWIRELQLRQAAGERPQTGAVTTMTSALHHYEMYRLRSRIITRLFGPHTLPPTYEAIKQFLGALDHWKATAPRDLPPECPKQSDERKNGFYLQAVLLAMRPVLIQNAVEEDLLLLCAERAAEACENAKHLSLSPETQVARTDLYQAFYCGITLLQCLALQPTILPARRTVRAIVACSSTLAVYTRHFAAGAPFLELFEKLSDRFLGGSDDSGLHDVNSLLHLRSTLREIMSSDPSETSKMVHIISDDRVQTHSLSAAGHEDIMQEYHFPMTGDFSSVIGLSDAAMPFDLPFDVFDLNDSQDDLVDFWNTS</sequence>
<dbReference type="Pfam" id="PF04082">
    <property type="entry name" value="Fungal_trans"/>
    <property type="match status" value="1"/>
</dbReference>
<evidence type="ECO:0000256" key="7">
    <source>
        <dbReference type="ARBA" id="ARBA00023242"/>
    </source>
</evidence>
<evidence type="ECO:0000313" key="9">
    <source>
        <dbReference type="EMBL" id="KIV77673.1"/>
    </source>
</evidence>
<accession>A0A0D1YRV3</accession>
<comment type="subcellular location">
    <subcellularLocation>
        <location evidence="1">Nucleus</location>
    </subcellularLocation>
</comment>
<keyword evidence="6" id="KW-0804">Transcription</keyword>
<keyword evidence="7" id="KW-0539">Nucleus</keyword>
<gene>
    <name evidence="9" type="ORF">PV11_09457</name>
</gene>
<proteinExistence type="predicted"/>
<dbReference type="PANTHER" id="PTHR47782:SF12">
    <property type="entry name" value="ZN(II)2CYS6 TRANSCRIPTION FACTOR (EUROFUNG)"/>
    <property type="match status" value="1"/>
</dbReference>
<dbReference type="EMBL" id="KN846954">
    <property type="protein sequence ID" value="KIV77673.1"/>
    <property type="molecule type" value="Genomic_DNA"/>
</dbReference>
<dbReference type="GO" id="GO:0005634">
    <property type="term" value="C:nucleus"/>
    <property type="evidence" value="ECO:0007669"/>
    <property type="project" value="UniProtKB-SubCell"/>
</dbReference>
<dbReference type="GO" id="GO:0045944">
    <property type="term" value="P:positive regulation of transcription by RNA polymerase II"/>
    <property type="evidence" value="ECO:0007669"/>
    <property type="project" value="TreeGrafter"/>
</dbReference>
<evidence type="ECO:0000256" key="2">
    <source>
        <dbReference type="ARBA" id="ARBA00022723"/>
    </source>
</evidence>
<dbReference type="SMART" id="SM00906">
    <property type="entry name" value="Fungal_trans"/>
    <property type="match status" value="1"/>
</dbReference>
<evidence type="ECO:0000256" key="6">
    <source>
        <dbReference type="ARBA" id="ARBA00023163"/>
    </source>
</evidence>
<dbReference type="GO" id="GO:0008270">
    <property type="term" value="F:zinc ion binding"/>
    <property type="evidence" value="ECO:0007669"/>
    <property type="project" value="InterPro"/>
</dbReference>
<keyword evidence="5" id="KW-0238">DNA-binding</keyword>
<protein>
    <recommendedName>
        <fullName evidence="8">Xylanolytic transcriptional activator regulatory domain-containing protein</fullName>
    </recommendedName>
</protein>
<feature type="domain" description="Xylanolytic transcriptional activator regulatory" evidence="8">
    <location>
        <begin position="137"/>
        <end position="212"/>
    </location>
</feature>
<reference evidence="9 10" key="1">
    <citation type="submission" date="2015-01" db="EMBL/GenBank/DDBJ databases">
        <title>The Genome Sequence of Exophiala sideris CBS121828.</title>
        <authorList>
            <consortium name="The Broad Institute Genomics Platform"/>
            <person name="Cuomo C."/>
            <person name="de Hoog S."/>
            <person name="Gorbushina A."/>
            <person name="Stielow B."/>
            <person name="Teixiera M."/>
            <person name="Abouelleil A."/>
            <person name="Chapman S.B."/>
            <person name="Priest M."/>
            <person name="Young S.K."/>
            <person name="Wortman J."/>
            <person name="Nusbaum C."/>
            <person name="Birren B."/>
        </authorList>
    </citation>
    <scope>NUCLEOTIDE SEQUENCE [LARGE SCALE GENOMIC DNA]</scope>
    <source>
        <strain evidence="9 10">CBS 121828</strain>
    </source>
</reference>
<dbReference type="PANTHER" id="PTHR47782">
    <property type="entry name" value="ZN(II)2CYS6 TRANSCRIPTION FACTOR (EUROFUNG)-RELATED"/>
    <property type="match status" value="1"/>
</dbReference>
<dbReference type="AlphaFoldDB" id="A0A0D1YRV3"/>
<keyword evidence="4" id="KW-0805">Transcription regulation</keyword>
<evidence type="ECO:0000256" key="3">
    <source>
        <dbReference type="ARBA" id="ARBA00022833"/>
    </source>
</evidence>
<dbReference type="GO" id="GO:0000981">
    <property type="term" value="F:DNA-binding transcription factor activity, RNA polymerase II-specific"/>
    <property type="evidence" value="ECO:0007669"/>
    <property type="project" value="TreeGrafter"/>
</dbReference>
<dbReference type="OrthoDB" id="189997at2759"/>
<name>A0A0D1YRV3_9EURO</name>
<evidence type="ECO:0000256" key="1">
    <source>
        <dbReference type="ARBA" id="ARBA00004123"/>
    </source>
</evidence>
<keyword evidence="3" id="KW-0862">Zinc</keyword>
<dbReference type="InterPro" id="IPR052202">
    <property type="entry name" value="Yeast_MetPath_Reg"/>
</dbReference>
<evidence type="ECO:0000256" key="5">
    <source>
        <dbReference type="ARBA" id="ARBA00023125"/>
    </source>
</evidence>
<keyword evidence="2" id="KW-0479">Metal-binding</keyword>
<evidence type="ECO:0000259" key="8">
    <source>
        <dbReference type="SMART" id="SM00906"/>
    </source>
</evidence>